<protein>
    <recommendedName>
        <fullName evidence="8">Ribonuclease VapC</fullName>
        <shortName evidence="8">RNase VapC</shortName>
        <ecNumber evidence="8">3.1.-.-</ecNumber>
    </recommendedName>
    <alternativeName>
        <fullName evidence="8">Toxin VapC</fullName>
    </alternativeName>
</protein>
<dbReference type="InterPro" id="IPR050556">
    <property type="entry name" value="Type_II_TA_system_RNase"/>
</dbReference>
<dbReference type="Proteomes" id="UP000241421">
    <property type="component" value="Unassembled WGS sequence"/>
</dbReference>
<gene>
    <name evidence="8" type="primary">vapC</name>
    <name evidence="10" type="ORF">C7C56_004475</name>
</gene>
<name>A0A2U2I577_9BURK</name>
<dbReference type="GO" id="GO:0004540">
    <property type="term" value="F:RNA nuclease activity"/>
    <property type="evidence" value="ECO:0007669"/>
    <property type="project" value="InterPro"/>
</dbReference>
<dbReference type="Gene3D" id="3.40.50.1010">
    <property type="entry name" value="5'-nuclease"/>
    <property type="match status" value="1"/>
</dbReference>
<reference evidence="10 11" key="1">
    <citation type="submission" date="2018-04" db="EMBL/GenBank/DDBJ databases">
        <title>Massilia violaceinigra sp. nov., a novel purple-pigmented bacterium isolated from Tianshan glacier, Xinjiang, China.</title>
        <authorList>
            <person name="Wang H."/>
        </authorList>
    </citation>
    <scope>NUCLEOTIDE SEQUENCE [LARGE SCALE GENOMIC DNA]</scope>
    <source>
        <strain evidence="10 11">B448-2</strain>
    </source>
</reference>
<feature type="domain" description="PIN" evidence="9">
    <location>
        <begin position="5"/>
        <end position="114"/>
    </location>
</feature>
<dbReference type="EC" id="3.1.-.-" evidence="8"/>
<evidence type="ECO:0000256" key="2">
    <source>
        <dbReference type="ARBA" id="ARBA00022649"/>
    </source>
</evidence>
<comment type="similarity">
    <text evidence="7 8">Belongs to the PINc/VapC protein family.</text>
</comment>
<comment type="function">
    <text evidence="8">Toxic component of a toxin-antitoxin (TA) system. An RNase.</text>
</comment>
<keyword evidence="3 8" id="KW-0540">Nuclease</keyword>
<evidence type="ECO:0000256" key="6">
    <source>
        <dbReference type="ARBA" id="ARBA00022842"/>
    </source>
</evidence>
<dbReference type="Pfam" id="PF01850">
    <property type="entry name" value="PIN"/>
    <property type="match status" value="1"/>
</dbReference>
<proteinExistence type="inferred from homology"/>
<dbReference type="InterPro" id="IPR022907">
    <property type="entry name" value="VapC_family"/>
</dbReference>
<dbReference type="PANTHER" id="PTHR33653:SF1">
    <property type="entry name" value="RIBONUCLEASE VAPC2"/>
    <property type="match status" value="1"/>
</dbReference>
<dbReference type="SUPFAM" id="SSF88723">
    <property type="entry name" value="PIN domain-like"/>
    <property type="match status" value="1"/>
</dbReference>
<dbReference type="RefSeq" id="WP_106756289.1">
    <property type="nucleotide sequence ID" value="NZ_PXWF02000061.1"/>
</dbReference>
<evidence type="ECO:0000256" key="4">
    <source>
        <dbReference type="ARBA" id="ARBA00022723"/>
    </source>
</evidence>
<comment type="caution">
    <text evidence="10">The sequence shown here is derived from an EMBL/GenBank/DDBJ whole genome shotgun (WGS) entry which is preliminary data.</text>
</comment>
<evidence type="ECO:0000256" key="5">
    <source>
        <dbReference type="ARBA" id="ARBA00022801"/>
    </source>
</evidence>
<dbReference type="GO" id="GO:0090729">
    <property type="term" value="F:toxin activity"/>
    <property type="evidence" value="ECO:0007669"/>
    <property type="project" value="UniProtKB-KW"/>
</dbReference>
<evidence type="ECO:0000259" key="9">
    <source>
        <dbReference type="Pfam" id="PF01850"/>
    </source>
</evidence>
<evidence type="ECO:0000256" key="1">
    <source>
        <dbReference type="ARBA" id="ARBA00001946"/>
    </source>
</evidence>
<dbReference type="PANTHER" id="PTHR33653">
    <property type="entry name" value="RIBONUCLEASE VAPC2"/>
    <property type="match status" value="1"/>
</dbReference>
<comment type="cofactor">
    <cofactor evidence="1 8">
        <name>Mg(2+)</name>
        <dbReference type="ChEBI" id="CHEBI:18420"/>
    </cofactor>
</comment>
<organism evidence="10 11">
    <name type="scientific">Massilia glaciei</name>
    <dbReference type="NCBI Taxonomy" id="1524097"/>
    <lineage>
        <taxon>Bacteria</taxon>
        <taxon>Pseudomonadati</taxon>
        <taxon>Pseudomonadota</taxon>
        <taxon>Betaproteobacteria</taxon>
        <taxon>Burkholderiales</taxon>
        <taxon>Oxalobacteraceae</taxon>
        <taxon>Telluria group</taxon>
        <taxon>Massilia</taxon>
    </lineage>
</organism>
<keyword evidence="5 8" id="KW-0378">Hydrolase</keyword>
<dbReference type="InterPro" id="IPR029060">
    <property type="entry name" value="PIN-like_dom_sf"/>
</dbReference>
<evidence type="ECO:0000256" key="8">
    <source>
        <dbReference type="HAMAP-Rule" id="MF_00265"/>
    </source>
</evidence>
<evidence type="ECO:0000256" key="7">
    <source>
        <dbReference type="ARBA" id="ARBA00038093"/>
    </source>
</evidence>
<accession>A0A2U2I577</accession>
<dbReference type="GO" id="GO:0016787">
    <property type="term" value="F:hydrolase activity"/>
    <property type="evidence" value="ECO:0007669"/>
    <property type="project" value="UniProtKB-KW"/>
</dbReference>
<dbReference type="GO" id="GO:0000287">
    <property type="term" value="F:magnesium ion binding"/>
    <property type="evidence" value="ECO:0007669"/>
    <property type="project" value="UniProtKB-UniRule"/>
</dbReference>
<dbReference type="EMBL" id="PXWF02000061">
    <property type="protein sequence ID" value="PWF54924.1"/>
    <property type="molecule type" value="Genomic_DNA"/>
</dbReference>
<feature type="binding site" evidence="8">
    <location>
        <position position="94"/>
    </location>
    <ligand>
        <name>Mg(2+)</name>
        <dbReference type="ChEBI" id="CHEBI:18420"/>
    </ligand>
</feature>
<evidence type="ECO:0000256" key="3">
    <source>
        <dbReference type="ARBA" id="ARBA00022722"/>
    </source>
</evidence>
<keyword evidence="2 8" id="KW-1277">Toxin-antitoxin system</keyword>
<evidence type="ECO:0000313" key="10">
    <source>
        <dbReference type="EMBL" id="PWF54924.1"/>
    </source>
</evidence>
<keyword evidence="11" id="KW-1185">Reference proteome</keyword>
<keyword evidence="6 8" id="KW-0460">Magnesium</keyword>
<dbReference type="InterPro" id="IPR002716">
    <property type="entry name" value="PIN_dom"/>
</dbReference>
<sequence length="159" mass="17497">MAGLVLFDTNILIDWSKGYAEALTELAHWDNPAISVISWMELYAGANVADVPRFDEFMADFGFEIIEIDAEIMQAAAALMSERRRSGPRIGLPDAIIQATADVKNLIIITRNKKDFTGRNVRVPYELKTTTTVSVVNINPPGSTPIPHGVAKPTVKRSK</sequence>
<dbReference type="HAMAP" id="MF_00265">
    <property type="entry name" value="VapC_Nob1"/>
    <property type="match status" value="1"/>
</dbReference>
<feature type="binding site" evidence="8">
    <location>
        <position position="8"/>
    </location>
    <ligand>
        <name>Mg(2+)</name>
        <dbReference type="ChEBI" id="CHEBI:18420"/>
    </ligand>
</feature>
<dbReference type="AlphaFoldDB" id="A0A2U2I577"/>
<keyword evidence="4 8" id="KW-0479">Metal-binding</keyword>
<evidence type="ECO:0000313" key="11">
    <source>
        <dbReference type="Proteomes" id="UP000241421"/>
    </source>
</evidence>
<dbReference type="OrthoDB" id="532510at2"/>
<keyword evidence="8" id="KW-0800">Toxin</keyword>